<accession>A0A368NE71</accession>
<dbReference type="InterPro" id="IPR036390">
    <property type="entry name" value="WH_DNA-bd_sf"/>
</dbReference>
<comment type="caution">
    <text evidence="1">The sequence shown here is derived from an EMBL/GenBank/DDBJ whole genome shotgun (WGS) entry which is preliminary data.</text>
</comment>
<protein>
    <submittedName>
        <fullName evidence="1">Helix-turn-helix domain-containing protein</fullName>
    </submittedName>
</protein>
<proteinExistence type="predicted"/>
<evidence type="ECO:0000313" key="2">
    <source>
        <dbReference type="Proteomes" id="UP000436911"/>
    </source>
</evidence>
<dbReference type="GeneID" id="60684927"/>
<reference evidence="1 2" key="1">
    <citation type="submission" date="2018-08" db="EMBL/GenBank/DDBJ databases">
        <title>Genome sequencing of Agrobacterium vitis strain ICMP 10754.</title>
        <authorList>
            <person name="Visnovsky S.B."/>
            <person name="Pitman A.R."/>
        </authorList>
    </citation>
    <scope>NUCLEOTIDE SEQUENCE [LARGE SCALE GENOMIC DNA]</scope>
    <source>
        <strain evidence="1 2">ICMP 10754</strain>
    </source>
</reference>
<dbReference type="EMBL" id="QUSG01000008">
    <property type="protein sequence ID" value="KAA3526155.1"/>
    <property type="molecule type" value="Genomic_DNA"/>
</dbReference>
<organism evidence="1 2">
    <name type="scientific">Agrobacterium vitis</name>
    <name type="common">Rhizobium vitis</name>
    <dbReference type="NCBI Taxonomy" id="373"/>
    <lineage>
        <taxon>Bacteria</taxon>
        <taxon>Pseudomonadati</taxon>
        <taxon>Pseudomonadota</taxon>
        <taxon>Alphaproteobacteria</taxon>
        <taxon>Hyphomicrobiales</taxon>
        <taxon>Rhizobiaceae</taxon>
        <taxon>Rhizobium/Agrobacterium group</taxon>
        <taxon>Agrobacterium</taxon>
    </lineage>
</organism>
<dbReference type="Pfam" id="PF13730">
    <property type="entry name" value="HTH_36"/>
    <property type="match status" value="1"/>
</dbReference>
<dbReference type="OrthoDB" id="7864318at2"/>
<gene>
    <name evidence="1" type="ORF">DXT89_16680</name>
</gene>
<sequence length="427" mass="47525">MMEPDHGATSRAWSWRHAVAKSGLPPITRLVLHTLGLKMDATGGSCYPPVSELVELSGLDKKTILKHLDVAEQAGWIEVTQHGFRGQKWKRNEYIARWPGRDLAGHSAVGSVANAQAGGGDTPPFEGEILPEGGGAAPPPYAEKVVEMAPEGGGNGSTKVVEQLHQDKILPANSPNNSPTAGAGRGEFSREELRKIDLAFKRWYPTWPNYDKSSDTAARKAWFALTADQRAACIEKTPAYIQWIGKGTFTFAAVFLRDRAWEKMPEVAQAVQTHATAKVCGKLWMGRRLETLLCEPTGQFVFTAFDNRRLASGTISREALVWEKRREHGWPLVSRMRDLARRNEPFVTSVDLLPLVSDFEKVESSSTLFAAWKRLHERRGWMFVEGLRDWNYFPPIDPDQPDLDAAVEAALDHFQTSLSEGRTHDAE</sequence>
<dbReference type="RefSeq" id="WP_081089011.1">
    <property type="nucleotide sequence ID" value="NZ_CP055265.1"/>
</dbReference>
<dbReference type="SUPFAM" id="SSF46785">
    <property type="entry name" value="Winged helix' DNA-binding domain"/>
    <property type="match status" value="1"/>
</dbReference>
<name>A0A368NE71_AGRVI</name>
<evidence type="ECO:0000313" key="1">
    <source>
        <dbReference type="EMBL" id="KAA3526155.1"/>
    </source>
</evidence>
<dbReference type="AlphaFoldDB" id="A0A368NE71"/>
<dbReference type="Proteomes" id="UP000436911">
    <property type="component" value="Unassembled WGS sequence"/>
</dbReference>